<name>A0ABT2S0U8_9FIRM</name>
<dbReference type="RefSeq" id="WP_158364688.1">
    <property type="nucleotide sequence ID" value="NZ_JAOQKC010000021.1"/>
</dbReference>
<keyword evidence="1" id="KW-0732">Signal</keyword>
<organism evidence="2 3">
    <name type="scientific">Laedolimicola ammoniilytica</name>
    <dbReference type="NCBI Taxonomy" id="2981771"/>
    <lineage>
        <taxon>Bacteria</taxon>
        <taxon>Bacillati</taxon>
        <taxon>Bacillota</taxon>
        <taxon>Clostridia</taxon>
        <taxon>Lachnospirales</taxon>
        <taxon>Lachnospiraceae</taxon>
        <taxon>Laedolimicola</taxon>
    </lineage>
</organism>
<feature type="signal peptide" evidence="1">
    <location>
        <begin position="1"/>
        <end position="25"/>
    </location>
</feature>
<feature type="chain" id="PRO_5045760025" description="Lipoprotein" evidence="1">
    <location>
        <begin position="26"/>
        <end position="141"/>
    </location>
</feature>
<protein>
    <recommendedName>
        <fullName evidence="4">Lipoprotein</fullName>
    </recommendedName>
</protein>
<dbReference type="Proteomes" id="UP001652461">
    <property type="component" value="Unassembled WGS sequence"/>
</dbReference>
<evidence type="ECO:0000313" key="2">
    <source>
        <dbReference type="EMBL" id="MCU6697900.1"/>
    </source>
</evidence>
<gene>
    <name evidence="2" type="ORF">OCV63_13520</name>
</gene>
<evidence type="ECO:0008006" key="4">
    <source>
        <dbReference type="Google" id="ProtNLM"/>
    </source>
</evidence>
<proteinExistence type="predicted"/>
<evidence type="ECO:0000313" key="3">
    <source>
        <dbReference type="Proteomes" id="UP001652461"/>
    </source>
</evidence>
<sequence length="141" mass="16180">MKKICKFSVWLICVLSLAGCGKNMADVTIDYGDSRLYTTQDMDAAIRLIETTFATWKGCELHRISYISDEECNADNITWMNDLRAPDDMQETFTECIAFTSEFHSPKKGGGAWNADTEYTGWEWWLARSDGGEWKLMTWGY</sequence>
<keyword evidence="3" id="KW-1185">Reference proteome</keyword>
<accession>A0ABT2S0U8</accession>
<evidence type="ECO:0000256" key="1">
    <source>
        <dbReference type="SAM" id="SignalP"/>
    </source>
</evidence>
<dbReference type="EMBL" id="JAOQKC010000021">
    <property type="protein sequence ID" value="MCU6697900.1"/>
    <property type="molecule type" value="Genomic_DNA"/>
</dbReference>
<reference evidence="2 3" key="1">
    <citation type="journal article" date="2021" name="ISME Commun">
        <title>Automated analysis of genomic sequences facilitates high-throughput and comprehensive description of bacteria.</title>
        <authorList>
            <person name="Hitch T.C.A."/>
        </authorList>
    </citation>
    <scope>NUCLEOTIDE SEQUENCE [LARGE SCALE GENOMIC DNA]</scope>
    <source>
        <strain evidence="2 3">Sanger_04</strain>
    </source>
</reference>
<dbReference type="PROSITE" id="PS51257">
    <property type="entry name" value="PROKAR_LIPOPROTEIN"/>
    <property type="match status" value="1"/>
</dbReference>
<comment type="caution">
    <text evidence="2">The sequence shown here is derived from an EMBL/GenBank/DDBJ whole genome shotgun (WGS) entry which is preliminary data.</text>
</comment>